<dbReference type="Pfam" id="PF13384">
    <property type="entry name" value="HTH_23"/>
    <property type="match status" value="1"/>
</dbReference>
<dbReference type="EMBL" id="BAABRN010000045">
    <property type="protein sequence ID" value="GAA5503307.1"/>
    <property type="molecule type" value="Genomic_DNA"/>
</dbReference>
<organism evidence="2 3">
    <name type="scientific">Deinococcus xinjiangensis</name>
    <dbReference type="NCBI Taxonomy" id="457454"/>
    <lineage>
        <taxon>Bacteria</taxon>
        <taxon>Thermotogati</taxon>
        <taxon>Deinococcota</taxon>
        <taxon>Deinococci</taxon>
        <taxon>Deinococcales</taxon>
        <taxon>Deinococcaceae</taxon>
        <taxon>Deinococcus</taxon>
    </lineage>
</organism>
<keyword evidence="3" id="KW-1185">Reference proteome</keyword>
<gene>
    <name evidence="2" type="ORF">Dxin01_03062</name>
</gene>
<evidence type="ECO:0000256" key="1">
    <source>
        <dbReference type="SAM" id="MobiDB-lite"/>
    </source>
</evidence>
<name>A0ABP9VDI7_9DEIO</name>
<evidence type="ECO:0000313" key="2">
    <source>
        <dbReference type="EMBL" id="GAA5503307.1"/>
    </source>
</evidence>
<accession>A0ABP9VDI7</accession>
<dbReference type="Proteomes" id="UP001458946">
    <property type="component" value="Unassembled WGS sequence"/>
</dbReference>
<comment type="caution">
    <text evidence="2">The sequence shown here is derived from an EMBL/GenBank/DDBJ whole genome shotgun (WGS) entry which is preliminary data.</text>
</comment>
<reference evidence="2 3" key="1">
    <citation type="submission" date="2024-02" db="EMBL/GenBank/DDBJ databases">
        <title>Deinococcus xinjiangensis NBRC 107630.</title>
        <authorList>
            <person name="Ichikawa N."/>
            <person name="Katano-Makiyama Y."/>
            <person name="Hidaka K."/>
        </authorList>
    </citation>
    <scope>NUCLEOTIDE SEQUENCE [LARGE SCALE GENOMIC DNA]</scope>
    <source>
        <strain evidence="2 3">NBRC 107630</strain>
    </source>
</reference>
<feature type="compositionally biased region" description="Low complexity" evidence="1">
    <location>
        <begin position="8"/>
        <end position="26"/>
    </location>
</feature>
<evidence type="ECO:0000313" key="3">
    <source>
        <dbReference type="Proteomes" id="UP001458946"/>
    </source>
</evidence>
<proteinExistence type="predicted"/>
<evidence type="ECO:0008006" key="4">
    <source>
        <dbReference type="Google" id="ProtNLM"/>
    </source>
</evidence>
<feature type="region of interest" description="Disordered" evidence="1">
    <location>
        <begin position="1"/>
        <end position="26"/>
    </location>
</feature>
<sequence>MTRKAPQKAVKPAPTPSKAKAPKLPAQRLNVPRIAAALGCSAPTVTRLIETGQLDALDVRTRTQHAYRISPADLARFESARSTAQEAQHGR</sequence>
<dbReference type="RefSeq" id="WP_353543278.1">
    <property type="nucleotide sequence ID" value="NZ_BAABRN010000045.1"/>
</dbReference>
<protein>
    <recommendedName>
        <fullName evidence="4">Helix-turn-helix domain-containing protein</fullName>
    </recommendedName>
</protein>